<dbReference type="Gramene" id="PSAT_LOCUS12895-2">
    <property type="protein sequence ID" value="CAL5193048.1"/>
    <property type="gene ID" value="PSAT_LOCUS12895"/>
</dbReference>
<feature type="region of interest" description="Disordered" evidence="10">
    <location>
        <begin position="1"/>
        <end position="22"/>
    </location>
</feature>
<keyword evidence="8 11" id="KW-0472">Membrane</keyword>
<dbReference type="InterPro" id="IPR000727">
    <property type="entry name" value="T_SNARE_dom"/>
</dbReference>
<keyword evidence="6" id="KW-0007">Acetylation</keyword>
<keyword evidence="14" id="KW-1185">Reference proteome</keyword>
<organism evidence="13 14">
    <name type="scientific">Pisum sativum</name>
    <name type="common">Garden pea</name>
    <name type="synonym">Lathyrus oleraceus</name>
    <dbReference type="NCBI Taxonomy" id="3888"/>
    <lineage>
        <taxon>Eukaryota</taxon>
        <taxon>Viridiplantae</taxon>
        <taxon>Streptophyta</taxon>
        <taxon>Embryophyta</taxon>
        <taxon>Tracheophyta</taxon>
        <taxon>Spermatophyta</taxon>
        <taxon>Magnoliopsida</taxon>
        <taxon>eudicotyledons</taxon>
        <taxon>Gunneridae</taxon>
        <taxon>Pentapetalae</taxon>
        <taxon>rosids</taxon>
        <taxon>fabids</taxon>
        <taxon>Fabales</taxon>
        <taxon>Fabaceae</taxon>
        <taxon>Papilionoideae</taxon>
        <taxon>50 kb inversion clade</taxon>
        <taxon>NPAAA clade</taxon>
        <taxon>Hologalegina</taxon>
        <taxon>IRL clade</taxon>
        <taxon>Fabeae</taxon>
        <taxon>Lathyrus</taxon>
    </lineage>
</organism>
<dbReference type="FunFam" id="1.20.5.110:FF:000035">
    <property type="entry name" value="Syntaxin-22 like"/>
    <property type="match status" value="1"/>
</dbReference>
<evidence type="ECO:0000256" key="3">
    <source>
        <dbReference type="ARBA" id="ARBA00022692"/>
    </source>
</evidence>
<dbReference type="GO" id="GO:0012505">
    <property type="term" value="C:endomembrane system"/>
    <property type="evidence" value="ECO:0007669"/>
    <property type="project" value="TreeGrafter"/>
</dbReference>
<evidence type="ECO:0000256" key="1">
    <source>
        <dbReference type="ARBA" id="ARBA00009063"/>
    </source>
</evidence>
<dbReference type="GO" id="GO:0000149">
    <property type="term" value="F:SNARE binding"/>
    <property type="evidence" value="ECO:0007669"/>
    <property type="project" value="TreeGrafter"/>
</dbReference>
<dbReference type="AlphaFoldDB" id="A0A9D4XZ79"/>
<dbReference type="InterPro" id="IPR045242">
    <property type="entry name" value="Syntaxin"/>
</dbReference>
<keyword evidence="4" id="KW-0653">Protein transport</keyword>
<evidence type="ECO:0000256" key="9">
    <source>
        <dbReference type="ARBA" id="ARBA00060376"/>
    </source>
</evidence>
<dbReference type="PROSITE" id="PS50192">
    <property type="entry name" value="T_SNARE"/>
    <property type="match status" value="1"/>
</dbReference>
<dbReference type="OrthoDB" id="364348at2759"/>
<dbReference type="GO" id="GO:0005484">
    <property type="term" value="F:SNAP receptor activity"/>
    <property type="evidence" value="ECO:0007669"/>
    <property type="project" value="TreeGrafter"/>
</dbReference>
<comment type="caution">
    <text evidence="13">The sequence shown here is derived from an EMBL/GenBank/DDBJ whole genome shotgun (WGS) entry which is preliminary data.</text>
</comment>
<dbReference type="Proteomes" id="UP001058974">
    <property type="component" value="Chromosome 3"/>
</dbReference>
<dbReference type="Pfam" id="PF05739">
    <property type="entry name" value="SNARE"/>
    <property type="match status" value="1"/>
</dbReference>
<protein>
    <recommendedName>
        <fullName evidence="12">t-SNARE coiled-coil homology domain-containing protein</fullName>
    </recommendedName>
</protein>
<dbReference type="InterPro" id="IPR010989">
    <property type="entry name" value="SNARE"/>
</dbReference>
<evidence type="ECO:0000313" key="14">
    <source>
        <dbReference type="Proteomes" id="UP001058974"/>
    </source>
</evidence>
<dbReference type="Gene3D" id="1.20.5.110">
    <property type="match status" value="1"/>
</dbReference>
<gene>
    <name evidence="13" type="ORF">KIW84_033080</name>
</gene>
<comment type="similarity">
    <text evidence="1">Belongs to the syntaxin family.</text>
</comment>
<dbReference type="GO" id="GO:0048278">
    <property type="term" value="P:vesicle docking"/>
    <property type="evidence" value="ECO:0007669"/>
    <property type="project" value="TreeGrafter"/>
</dbReference>
<dbReference type="CDD" id="cd15840">
    <property type="entry name" value="SNARE_Qa"/>
    <property type="match status" value="1"/>
</dbReference>
<feature type="domain" description="T-SNARE coiled-coil homology" evidence="12">
    <location>
        <begin position="173"/>
        <end position="235"/>
    </location>
</feature>
<keyword evidence="2" id="KW-0813">Transport</keyword>
<dbReference type="GO" id="GO:0031201">
    <property type="term" value="C:SNARE complex"/>
    <property type="evidence" value="ECO:0007669"/>
    <property type="project" value="TreeGrafter"/>
</dbReference>
<dbReference type="Gramene" id="Psat03G0308000-T1">
    <property type="protein sequence ID" value="KAI5427915.1"/>
    <property type="gene ID" value="KIW84_033080"/>
</dbReference>
<dbReference type="FunFam" id="1.20.58.70:FF:000004">
    <property type="entry name" value="Syntaxin-22 like"/>
    <property type="match status" value="1"/>
</dbReference>
<feature type="transmembrane region" description="Helical" evidence="11">
    <location>
        <begin position="245"/>
        <end position="265"/>
    </location>
</feature>
<evidence type="ECO:0000259" key="12">
    <source>
        <dbReference type="PROSITE" id="PS50192"/>
    </source>
</evidence>
<dbReference type="EMBL" id="JAMSHJ010000003">
    <property type="protein sequence ID" value="KAI5427915.1"/>
    <property type="molecule type" value="Genomic_DNA"/>
</dbReference>
<dbReference type="GO" id="GO:0006886">
    <property type="term" value="P:intracellular protein transport"/>
    <property type="evidence" value="ECO:0007669"/>
    <property type="project" value="TreeGrafter"/>
</dbReference>
<evidence type="ECO:0000313" key="13">
    <source>
        <dbReference type="EMBL" id="KAI5427915.1"/>
    </source>
</evidence>
<keyword evidence="7" id="KW-0175">Coiled coil</keyword>
<evidence type="ECO:0000256" key="2">
    <source>
        <dbReference type="ARBA" id="ARBA00022448"/>
    </source>
</evidence>
<reference evidence="13 14" key="1">
    <citation type="journal article" date="2022" name="Nat. Genet.">
        <title>Improved pea reference genome and pan-genome highlight genomic features and evolutionary characteristics.</title>
        <authorList>
            <person name="Yang T."/>
            <person name="Liu R."/>
            <person name="Luo Y."/>
            <person name="Hu S."/>
            <person name="Wang D."/>
            <person name="Wang C."/>
            <person name="Pandey M.K."/>
            <person name="Ge S."/>
            <person name="Xu Q."/>
            <person name="Li N."/>
            <person name="Li G."/>
            <person name="Huang Y."/>
            <person name="Saxena R.K."/>
            <person name="Ji Y."/>
            <person name="Li M."/>
            <person name="Yan X."/>
            <person name="He Y."/>
            <person name="Liu Y."/>
            <person name="Wang X."/>
            <person name="Xiang C."/>
            <person name="Varshney R.K."/>
            <person name="Ding H."/>
            <person name="Gao S."/>
            <person name="Zong X."/>
        </authorList>
    </citation>
    <scope>NUCLEOTIDE SEQUENCE [LARGE SCALE GENOMIC DNA]</scope>
    <source>
        <strain evidence="13 14">cv. Zhongwan 6</strain>
    </source>
</reference>
<name>A0A9D4XZ79_PEA</name>
<dbReference type="GO" id="GO:0006906">
    <property type="term" value="P:vesicle fusion"/>
    <property type="evidence" value="ECO:0007669"/>
    <property type="project" value="TreeGrafter"/>
</dbReference>
<dbReference type="SUPFAM" id="SSF47661">
    <property type="entry name" value="t-snare proteins"/>
    <property type="match status" value="1"/>
</dbReference>
<sequence>MSFQDIQSGSNPPSRRTQSPSQAVAAGIFQINTAVGTFRRLVDSVGTVKDTPEHRQKLHNTRQRILQLVKDTSAKLKSLPESHRDANANTNKKIEDAKLARDFQTTLQEFQKVQQLASERESTYTPAAPASNLPTSSGPGQESIEIDPESQPFIRGQMRQEIVLLDNEISFNEAMIEERDQGLREIEEQIGEANEIFKDLAVLVHDQGIVIDDIQSNIDTSAGATAQGKVQLAKASKSVKSKNKWCWWVLLIFVAVLVIFLIVLLI</sequence>
<feature type="region of interest" description="Disordered" evidence="10">
    <location>
        <begin position="118"/>
        <end position="145"/>
    </location>
</feature>
<evidence type="ECO:0000256" key="11">
    <source>
        <dbReference type="SAM" id="Phobius"/>
    </source>
</evidence>
<dbReference type="Gene3D" id="1.20.58.70">
    <property type="match status" value="1"/>
</dbReference>
<evidence type="ECO:0000256" key="10">
    <source>
        <dbReference type="SAM" id="MobiDB-lite"/>
    </source>
</evidence>
<dbReference type="SMART" id="SM00503">
    <property type="entry name" value="SynN"/>
    <property type="match status" value="1"/>
</dbReference>
<dbReference type="SMART" id="SM00397">
    <property type="entry name" value="t_SNARE"/>
    <property type="match status" value="1"/>
</dbReference>
<evidence type="ECO:0000256" key="5">
    <source>
        <dbReference type="ARBA" id="ARBA00022989"/>
    </source>
</evidence>
<dbReference type="PANTHER" id="PTHR19957:SF267">
    <property type="entry name" value="SYNTAXIN-22-LIKE"/>
    <property type="match status" value="1"/>
</dbReference>
<keyword evidence="5 11" id="KW-1133">Transmembrane helix</keyword>
<proteinExistence type="inferred from homology"/>
<dbReference type="InterPro" id="IPR006011">
    <property type="entry name" value="Syntaxin_N"/>
</dbReference>
<keyword evidence="3 11" id="KW-0812">Transmembrane</keyword>
<dbReference type="Pfam" id="PF14523">
    <property type="entry name" value="Syntaxin_2"/>
    <property type="match status" value="1"/>
</dbReference>
<accession>A0A9D4XZ79</accession>
<evidence type="ECO:0000256" key="6">
    <source>
        <dbReference type="ARBA" id="ARBA00022990"/>
    </source>
</evidence>
<evidence type="ECO:0000256" key="7">
    <source>
        <dbReference type="ARBA" id="ARBA00023054"/>
    </source>
</evidence>
<evidence type="ECO:0000256" key="8">
    <source>
        <dbReference type="ARBA" id="ARBA00023136"/>
    </source>
</evidence>
<dbReference type="PANTHER" id="PTHR19957">
    <property type="entry name" value="SYNTAXIN"/>
    <property type="match status" value="1"/>
</dbReference>
<dbReference type="GO" id="GO:0045324">
    <property type="term" value="P:late endosome to vacuole transport"/>
    <property type="evidence" value="ECO:0007669"/>
    <property type="project" value="UniProtKB-ARBA"/>
</dbReference>
<comment type="subcellular location">
    <subcellularLocation>
        <location evidence="9">Prevacuolar compartment membrane</location>
        <topology evidence="9">Single-pass type IV membrane protein</topology>
    </subcellularLocation>
</comment>
<evidence type="ECO:0000256" key="4">
    <source>
        <dbReference type="ARBA" id="ARBA00022927"/>
    </source>
</evidence>